<reference evidence="1 2" key="1">
    <citation type="journal article" date="2003" name="PLoS Biol.">
        <title>The genome sequence of Caenorhabditis briggsae: a platform for comparative genomics.</title>
        <authorList>
            <person name="Stein L.D."/>
            <person name="Bao Z."/>
            <person name="Blasiar D."/>
            <person name="Blumenthal T."/>
            <person name="Brent M.R."/>
            <person name="Chen N."/>
            <person name="Chinwalla A."/>
            <person name="Clarke L."/>
            <person name="Clee C."/>
            <person name="Coghlan A."/>
            <person name="Coulson A."/>
            <person name="D'Eustachio P."/>
            <person name="Fitch D.H."/>
            <person name="Fulton L.A."/>
            <person name="Fulton R.E."/>
            <person name="Griffiths-Jones S."/>
            <person name="Harris T.W."/>
            <person name="Hillier L.W."/>
            <person name="Kamath R."/>
            <person name="Kuwabara P.E."/>
            <person name="Mardis E.R."/>
            <person name="Marra M.A."/>
            <person name="Miner T.L."/>
            <person name="Minx P."/>
            <person name="Mullikin J.C."/>
            <person name="Plumb R.W."/>
            <person name="Rogers J."/>
            <person name="Schein J.E."/>
            <person name="Sohrmann M."/>
            <person name="Spieth J."/>
            <person name="Stajich J.E."/>
            <person name="Wei C."/>
            <person name="Willey D."/>
            <person name="Wilson R.K."/>
            <person name="Durbin R."/>
            <person name="Waterston R.H."/>
        </authorList>
    </citation>
    <scope>NUCLEOTIDE SEQUENCE [LARGE SCALE GENOMIC DNA]</scope>
    <source>
        <strain evidence="1 2">AF16</strain>
    </source>
</reference>
<dbReference type="Proteomes" id="UP000008549">
    <property type="component" value="Unassembled WGS sequence"/>
</dbReference>
<dbReference type="RefSeq" id="XP_045100665.1">
    <property type="nucleotide sequence ID" value="XM_045240122.1"/>
</dbReference>
<dbReference type="InParanoid" id="B6IE44"/>
<evidence type="ECO:0000313" key="1">
    <source>
        <dbReference type="EMBL" id="CAS01108.1"/>
    </source>
</evidence>
<dbReference type="KEGG" id="cbr:CBG_26674"/>
<dbReference type="PANTHER" id="PTHR31511">
    <property type="entry name" value="PROTEIN CBG23764"/>
    <property type="match status" value="1"/>
</dbReference>
<dbReference type="GeneID" id="68918147"/>
<protein>
    <submittedName>
        <fullName evidence="1">Protein CBG26674</fullName>
    </submittedName>
</protein>
<dbReference type="AlphaFoldDB" id="B6IE44"/>
<sequence>MEQVDYKKLDRDQLRKLVRNRTNTSRDDVRNMSVPEMRKILKQLDIDELSEKSNLQMMNLFPFDETVFSDYKEVGDTLRDTFHSGNSKTLESFLDKKGPDIVKKIYENSVKIYVSLECEMIKEGTEDTQVAHLTTKSVLLNPGDSRIDFMKNIKSDLVNRLEHYQSRGSGFRLNRIIGLRMSQTKIMPLSGSKYIELPDWIKNKKAVVNVQNKDEKCFMWCILAHLYPVEEHPERISKYKEHASKINFEGFEFPFQVKDVDKFEKRNNLAVNIVTHDLKTHLSVENFLSVGVKSDCFERLKKVGQKWESEWG</sequence>
<accession>B6IE44</accession>
<dbReference type="eggNOG" id="ENOG502QT5H">
    <property type="taxonomic scope" value="Eukaryota"/>
</dbReference>
<name>B6IE44_CAEBR</name>
<keyword evidence="2" id="KW-1185">Reference proteome</keyword>
<dbReference type="CTD" id="68918147"/>
<dbReference type="EMBL" id="HE601381">
    <property type="protein sequence ID" value="CAS01108.1"/>
    <property type="molecule type" value="Genomic_DNA"/>
</dbReference>
<dbReference type="HOGENOM" id="CLU_892068_0_0_1"/>
<gene>
    <name evidence="1" type="ORF">CBG26674</name>
    <name evidence="1" type="ORF">CBG_26674</name>
</gene>
<dbReference type="STRING" id="6238.B6IE44"/>
<organism evidence="1 2">
    <name type="scientific">Caenorhabditis briggsae</name>
    <dbReference type="NCBI Taxonomy" id="6238"/>
    <lineage>
        <taxon>Eukaryota</taxon>
        <taxon>Metazoa</taxon>
        <taxon>Ecdysozoa</taxon>
        <taxon>Nematoda</taxon>
        <taxon>Chromadorea</taxon>
        <taxon>Rhabditida</taxon>
        <taxon>Rhabditina</taxon>
        <taxon>Rhabditomorpha</taxon>
        <taxon>Rhabditoidea</taxon>
        <taxon>Rhabditidae</taxon>
        <taxon>Peloderinae</taxon>
        <taxon>Caenorhabditis</taxon>
    </lineage>
</organism>
<reference evidence="1 2" key="2">
    <citation type="journal article" date="2011" name="PLoS Genet.">
        <title>Caenorhabditis briggsae recombinant inbred line genotypes reveal inter-strain incompatibility and the evolution of recombination.</title>
        <authorList>
            <person name="Ross J.A."/>
            <person name="Koboldt D.C."/>
            <person name="Staisch J.E."/>
            <person name="Chamberlin H.M."/>
            <person name="Gupta B.P."/>
            <person name="Miller R.D."/>
            <person name="Baird S.E."/>
            <person name="Haag E.S."/>
        </authorList>
    </citation>
    <scope>NUCLEOTIDE SEQUENCE [LARGE SCALE GENOMIC DNA]</scope>
    <source>
        <strain evidence="1 2">AF16</strain>
    </source>
</reference>
<evidence type="ECO:0000313" key="2">
    <source>
        <dbReference type="Proteomes" id="UP000008549"/>
    </source>
</evidence>
<proteinExistence type="predicted"/>
<dbReference type="PANTHER" id="PTHR31511:SF12">
    <property type="entry name" value="RHO TERMINATION FACTOR N-TERMINAL DOMAIN-CONTAINING PROTEIN"/>
    <property type="match status" value="1"/>
</dbReference>